<dbReference type="PANTHER" id="PTHR42914:SF1">
    <property type="entry name" value="7-CYANO-7-DEAZAGUANINE SYNTHASE"/>
    <property type="match status" value="1"/>
</dbReference>
<evidence type="ECO:0000256" key="11">
    <source>
        <dbReference type="ARBA" id="ARBA00069440"/>
    </source>
</evidence>
<feature type="binding site" evidence="15">
    <location>
        <position position="201"/>
    </location>
    <ligand>
        <name>Zn(2+)</name>
        <dbReference type="ChEBI" id="CHEBI:29105"/>
    </ligand>
</feature>
<dbReference type="NCBIfam" id="TIGR00364">
    <property type="entry name" value="7-cyano-7-deazaguanine synthase QueC"/>
    <property type="match status" value="1"/>
</dbReference>
<dbReference type="EMBL" id="JXWY01000005">
    <property type="protein sequence ID" value="KIX91698.1"/>
    <property type="molecule type" value="Genomic_DNA"/>
</dbReference>
<evidence type="ECO:0000256" key="12">
    <source>
        <dbReference type="ARBA" id="ARBA00076159"/>
    </source>
</evidence>
<proteinExistence type="inferred from homology"/>
<evidence type="ECO:0000256" key="15">
    <source>
        <dbReference type="HAMAP-Rule" id="MF_01633"/>
    </source>
</evidence>
<sequence length="223" mass="24932">MSNALKQEKALVVFSGGQDSTTCLFYAKQHFKEVELVTFEYGQRHAKEIEVAKAIAEDQGLKHHILDMSLLSQLSPNALTSSDMEIDTKDGVPNTFVPARNLLFLSFAGALAYQINAKHIITGVCETDFSGYPDCRDQFIKSMNVTMSLAMDRDFVIHTPLMWLDKKETWALSDELGVLDYIRYQTLTCYNGVIADGCGTCPACQLRQRGLEQYLNEKGANTL</sequence>
<keyword evidence="2 15" id="KW-0436">Ligase</keyword>
<accession>A0A0D6XV19</accession>
<dbReference type="RefSeq" id="WP_044358711.1">
    <property type="nucleotide sequence ID" value="NZ_JXWY01000005.1"/>
</dbReference>
<evidence type="ECO:0000256" key="4">
    <source>
        <dbReference type="ARBA" id="ARBA00022741"/>
    </source>
</evidence>
<evidence type="ECO:0000256" key="1">
    <source>
        <dbReference type="ARBA" id="ARBA00005061"/>
    </source>
</evidence>
<dbReference type="GO" id="GO:0008616">
    <property type="term" value="P:tRNA queuosine(34) biosynthetic process"/>
    <property type="evidence" value="ECO:0007669"/>
    <property type="project" value="UniProtKB-UniRule"/>
</dbReference>
<keyword evidence="18" id="KW-1185">Reference proteome</keyword>
<keyword evidence="5 15" id="KW-0671">Queuosine biosynthesis</keyword>
<evidence type="ECO:0000256" key="5">
    <source>
        <dbReference type="ARBA" id="ARBA00022785"/>
    </source>
</evidence>
<dbReference type="Pfam" id="PF06508">
    <property type="entry name" value="QueC"/>
    <property type="match status" value="1"/>
</dbReference>
<dbReference type="EC" id="6.3.4.20" evidence="9 15"/>
<evidence type="ECO:0000256" key="8">
    <source>
        <dbReference type="ARBA" id="ARBA00037993"/>
    </source>
</evidence>
<evidence type="ECO:0000256" key="13">
    <source>
        <dbReference type="ARBA" id="ARBA00080406"/>
    </source>
</evidence>
<dbReference type="GO" id="GO:0005524">
    <property type="term" value="F:ATP binding"/>
    <property type="evidence" value="ECO:0007669"/>
    <property type="project" value="UniProtKB-UniRule"/>
</dbReference>
<keyword evidence="3 15" id="KW-0479">Metal-binding</keyword>
<dbReference type="UniPathway" id="UPA00391"/>
<evidence type="ECO:0000313" key="19">
    <source>
        <dbReference type="Proteomes" id="UP000254100"/>
    </source>
</evidence>
<evidence type="ECO:0000256" key="9">
    <source>
        <dbReference type="ARBA" id="ARBA00039149"/>
    </source>
</evidence>
<dbReference type="SUPFAM" id="SSF52402">
    <property type="entry name" value="Adenine nucleotide alpha hydrolases-like"/>
    <property type="match status" value="1"/>
</dbReference>
<keyword evidence="17" id="KW-0378">Hydrolase</keyword>
<evidence type="ECO:0000313" key="17">
    <source>
        <dbReference type="EMBL" id="SUM56794.1"/>
    </source>
</evidence>
<evidence type="ECO:0000256" key="14">
    <source>
        <dbReference type="ARBA" id="ARBA00080941"/>
    </source>
</evidence>
<organism evidence="17 19">
    <name type="scientific">Staphylococcus microti</name>
    <dbReference type="NCBI Taxonomy" id="569857"/>
    <lineage>
        <taxon>Bacteria</taxon>
        <taxon>Bacillati</taxon>
        <taxon>Bacillota</taxon>
        <taxon>Bacilli</taxon>
        <taxon>Bacillales</taxon>
        <taxon>Staphylococcaceae</taxon>
        <taxon>Staphylococcus</taxon>
    </lineage>
</organism>
<evidence type="ECO:0000256" key="10">
    <source>
        <dbReference type="ARBA" id="ARBA00047890"/>
    </source>
</evidence>
<dbReference type="InterPro" id="IPR014729">
    <property type="entry name" value="Rossmann-like_a/b/a_fold"/>
</dbReference>
<dbReference type="AlphaFoldDB" id="A0A0D6XV19"/>
<dbReference type="EMBL" id="UHDT01000001">
    <property type="protein sequence ID" value="SUM56794.1"/>
    <property type="molecule type" value="Genomic_DNA"/>
</dbReference>
<dbReference type="GO" id="GO:0016879">
    <property type="term" value="F:ligase activity, forming carbon-nitrogen bonds"/>
    <property type="evidence" value="ECO:0007669"/>
    <property type="project" value="UniProtKB-UniRule"/>
</dbReference>
<evidence type="ECO:0000313" key="16">
    <source>
        <dbReference type="EMBL" id="KIX91698.1"/>
    </source>
</evidence>
<dbReference type="Gene3D" id="3.40.50.620">
    <property type="entry name" value="HUPs"/>
    <property type="match status" value="1"/>
</dbReference>
<keyword evidence="7 15" id="KW-0067">ATP-binding</keyword>
<comment type="cofactor">
    <cofactor evidence="15">
        <name>Zn(2+)</name>
        <dbReference type="ChEBI" id="CHEBI:29105"/>
    </cofactor>
    <text evidence="15">Binds 1 zinc ion per subunit.</text>
</comment>
<reference evidence="16 18" key="1">
    <citation type="submission" date="2015-01" db="EMBL/GenBank/DDBJ databases">
        <authorList>
            <person name="Guo J."/>
        </authorList>
    </citation>
    <scope>NUCLEOTIDE SEQUENCE [LARGE SCALE GENOMIC DNA]</scope>
    <source>
        <strain evidence="16 18">DSM 22147</strain>
    </source>
</reference>
<dbReference type="HAMAP" id="MF_01633">
    <property type="entry name" value="QueC"/>
    <property type="match status" value="1"/>
</dbReference>
<reference evidence="17 19" key="2">
    <citation type="submission" date="2018-06" db="EMBL/GenBank/DDBJ databases">
        <authorList>
            <consortium name="Pathogen Informatics"/>
            <person name="Doyle S."/>
        </authorList>
    </citation>
    <scope>NUCLEOTIDE SEQUENCE [LARGE SCALE GENOMIC DNA]</scope>
    <source>
        <strain evidence="17 19">NCTC13832</strain>
    </source>
</reference>
<keyword evidence="4 15" id="KW-0547">Nucleotide-binding</keyword>
<evidence type="ECO:0000256" key="7">
    <source>
        <dbReference type="ARBA" id="ARBA00022840"/>
    </source>
</evidence>
<feature type="binding site" evidence="15">
    <location>
        <begin position="14"/>
        <end position="24"/>
    </location>
    <ligand>
        <name>ATP</name>
        <dbReference type="ChEBI" id="CHEBI:30616"/>
    </ligand>
</feature>
<comment type="function">
    <text evidence="15">Catalyzes the ATP-dependent conversion of 7-carboxy-7-deazaguanine (CDG) to 7-cyano-7-deazaguanine (preQ(0)).</text>
</comment>
<comment type="similarity">
    <text evidence="8 15">Belongs to the QueC family.</text>
</comment>
<dbReference type="Proteomes" id="UP000254100">
    <property type="component" value="Unassembled WGS sequence"/>
</dbReference>
<dbReference type="FunFam" id="3.40.50.620:FF:000017">
    <property type="entry name" value="7-cyano-7-deazaguanine synthase"/>
    <property type="match status" value="1"/>
</dbReference>
<evidence type="ECO:0000256" key="2">
    <source>
        <dbReference type="ARBA" id="ARBA00022598"/>
    </source>
</evidence>
<protein>
    <recommendedName>
        <fullName evidence="11 15">7-cyano-7-deazaguanine synthase</fullName>
        <ecNumber evidence="9 15">6.3.4.20</ecNumber>
    </recommendedName>
    <alternativeName>
        <fullName evidence="14 15">7-cyano-7-carbaguanine synthase</fullName>
    </alternativeName>
    <alternativeName>
        <fullName evidence="13 15">PreQ(0) synthase</fullName>
    </alternativeName>
    <alternativeName>
        <fullName evidence="12 15">Queuosine biosynthesis protein QueC</fullName>
    </alternativeName>
</protein>
<evidence type="ECO:0000313" key="18">
    <source>
        <dbReference type="Proteomes" id="UP000032366"/>
    </source>
</evidence>
<dbReference type="PANTHER" id="PTHR42914">
    <property type="entry name" value="7-CYANO-7-DEAZAGUANINE SYNTHASE"/>
    <property type="match status" value="1"/>
</dbReference>
<dbReference type="STRING" id="569857.TP70_01110"/>
<dbReference type="Proteomes" id="UP000032366">
    <property type="component" value="Unassembled WGS sequence"/>
</dbReference>
<evidence type="ECO:0000256" key="3">
    <source>
        <dbReference type="ARBA" id="ARBA00022723"/>
    </source>
</evidence>
<dbReference type="InterPro" id="IPR018317">
    <property type="entry name" value="QueC"/>
</dbReference>
<dbReference type="GO" id="GO:0016787">
    <property type="term" value="F:hydrolase activity"/>
    <property type="evidence" value="ECO:0007669"/>
    <property type="project" value="UniProtKB-KW"/>
</dbReference>
<dbReference type="CDD" id="cd01995">
    <property type="entry name" value="QueC-like"/>
    <property type="match status" value="1"/>
</dbReference>
<comment type="pathway">
    <text evidence="1 15">Purine metabolism; 7-cyano-7-deazaguanine biosynthesis.</text>
</comment>
<feature type="binding site" evidence="15">
    <location>
        <position position="189"/>
    </location>
    <ligand>
        <name>Zn(2+)</name>
        <dbReference type="ChEBI" id="CHEBI:29105"/>
    </ligand>
</feature>
<dbReference type="GO" id="GO:0008270">
    <property type="term" value="F:zinc ion binding"/>
    <property type="evidence" value="ECO:0007669"/>
    <property type="project" value="UniProtKB-UniRule"/>
</dbReference>
<dbReference type="OrthoDB" id="9789567at2"/>
<gene>
    <name evidence="15 17" type="primary">queC</name>
    <name evidence="17" type="ORF">NCTC13832_00452</name>
    <name evidence="16" type="ORF">TP70_01110</name>
</gene>
<dbReference type="PIRSF" id="PIRSF006293">
    <property type="entry name" value="ExsB"/>
    <property type="match status" value="1"/>
</dbReference>
<evidence type="ECO:0000256" key="6">
    <source>
        <dbReference type="ARBA" id="ARBA00022833"/>
    </source>
</evidence>
<feature type="binding site" evidence="15">
    <location>
        <position position="198"/>
    </location>
    <ligand>
        <name>Zn(2+)</name>
        <dbReference type="ChEBI" id="CHEBI:29105"/>
    </ligand>
</feature>
<feature type="binding site" evidence="15">
    <location>
        <position position="204"/>
    </location>
    <ligand>
        <name>Zn(2+)</name>
        <dbReference type="ChEBI" id="CHEBI:29105"/>
    </ligand>
</feature>
<name>A0A0D6XV19_9STAP</name>
<comment type="catalytic activity">
    <reaction evidence="10 15">
        <text>7-carboxy-7-carbaguanine + NH4(+) + 2 ATP = 7-cyano-7-carbaguanine + 2 AMP + 2 diphosphate + 2 H(+)</text>
        <dbReference type="Rhea" id="RHEA:27982"/>
        <dbReference type="ChEBI" id="CHEBI:15378"/>
        <dbReference type="ChEBI" id="CHEBI:28938"/>
        <dbReference type="ChEBI" id="CHEBI:30616"/>
        <dbReference type="ChEBI" id="CHEBI:33019"/>
        <dbReference type="ChEBI" id="CHEBI:45075"/>
        <dbReference type="ChEBI" id="CHEBI:61036"/>
        <dbReference type="ChEBI" id="CHEBI:456215"/>
        <dbReference type="EC" id="6.3.4.20"/>
    </reaction>
</comment>
<keyword evidence="6 15" id="KW-0862">Zinc</keyword>
<comment type="subunit">
    <text evidence="15">Homodimer.</text>
</comment>